<accession>A0AAD1XKU4</accession>
<evidence type="ECO:0000256" key="1">
    <source>
        <dbReference type="SAM" id="MobiDB-lite"/>
    </source>
</evidence>
<dbReference type="Proteomes" id="UP001295684">
    <property type="component" value="Unassembled WGS sequence"/>
</dbReference>
<keyword evidence="3" id="KW-1185">Reference proteome</keyword>
<dbReference type="AlphaFoldDB" id="A0AAD1XKU4"/>
<dbReference type="EMBL" id="CAMPGE010015963">
    <property type="protein sequence ID" value="CAI2374550.1"/>
    <property type="molecule type" value="Genomic_DNA"/>
</dbReference>
<gene>
    <name evidence="2" type="ORF">ECRASSUSDP1_LOCUS15905</name>
</gene>
<evidence type="ECO:0000313" key="2">
    <source>
        <dbReference type="EMBL" id="CAI2374550.1"/>
    </source>
</evidence>
<comment type="caution">
    <text evidence="2">The sequence shown here is derived from an EMBL/GenBank/DDBJ whole genome shotgun (WGS) entry which is preliminary data.</text>
</comment>
<evidence type="ECO:0000313" key="3">
    <source>
        <dbReference type="Proteomes" id="UP001295684"/>
    </source>
</evidence>
<proteinExistence type="predicted"/>
<sequence>MLNDTKYEGSWQNFSGEKRYLAGKIYNHLKKRQTRSFRNNNFRKFHILLNKTSRRDTADSSLESNQFRIKVKRSVERPLRLKEITKRSIQNIKLMPDTVAASRRNLRKGVQTSTTTMSMNKKSFSKPLQKTSMNRLETENNVVSKGKRRLYEHKLEDSAHSKTRGKTFNGKNIHPHSGYSTAEKFRATRLNLPEPMHFEDLSNLSSCKSLISSSSRKYSDSKSKSNMKKLIQFQMREDQKRVVQEEHINALMNLSQRSRRSAVLSRLNVPVSSYSGIKV</sequence>
<protein>
    <submittedName>
        <fullName evidence="2">Uncharacterized protein</fullName>
    </submittedName>
</protein>
<organism evidence="2 3">
    <name type="scientific">Euplotes crassus</name>
    <dbReference type="NCBI Taxonomy" id="5936"/>
    <lineage>
        <taxon>Eukaryota</taxon>
        <taxon>Sar</taxon>
        <taxon>Alveolata</taxon>
        <taxon>Ciliophora</taxon>
        <taxon>Intramacronucleata</taxon>
        <taxon>Spirotrichea</taxon>
        <taxon>Hypotrichia</taxon>
        <taxon>Euplotida</taxon>
        <taxon>Euplotidae</taxon>
        <taxon>Moneuplotes</taxon>
    </lineage>
</organism>
<feature type="region of interest" description="Disordered" evidence="1">
    <location>
        <begin position="157"/>
        <end position="178"/>
    </location>
</feature>
<name>A0AAD1XKU4_EUPCR</name>
<reference evidence="2" key="1">
    <citation type="submission" date="2023-07" db="EMBL/GenBank/DDBJ databases">
        <authorList>
            <consortium name="AG Swart"/>
            <person name="Singh M."/>
            <person name="Singh A."/>
            <person name="Seah K."/>
            <person name="Emmerich C."/>
        </authorList>
    </citation>
    <scope>NUCLEOTIDE SEQUENCE</scope>
    <source>
        <strain evidence="2">DP1</strain>
    </source>
</reference>